<feature type="region of interest" description="Disordered" evidence="1">
    <location>
        <begin position="45"/>
        <end position="64"/>
    </location>
</feature>
<proteinExistence type="predicted"/>
<feature type="region of interest" description="Disordered" evidence="1">
    <location>
        <begin position="1"/>
        <end position="32"/>
    </location>
</feature>
<reference evidence="3" key="1">
    <citation type="journal article" date="2019" name="Int. J. Syst. Evol. Microbiol.">
        <title>The Global Catalogue of Microorganisms (GCM) 10K type strain sequencing project: providing services to taxonomists for standard genome sequencing and annotation.</title>
        <authorList>
            <consortium name="The Broad Institute Genomics Platform"/>
            <consortium name="The Broad Institute Genome Sequencing Center for Infectious Disease"/>
            <person name="Wu L."/>
            <person name="Ma J."/>
        </authorList>
    </citation>
    <scope>NUCLEOTIDE SEQUENCE [LARGE SCALE GENOMIC DNA]</scope>
    <source>
        <strain evidence="3">JCM 17342</strain>
    </source>
</reference>
<name>A0ABP7RM50_9PSEU</name>
<protein>
    <submittedName>
        <fullName evidence="2">Uncharacterized protein</fullName>
    </submittedName>
</protein>
<dbReference type="Proteomes" id="UP001501747">
    <property type="component" value="Unassembled WGS sequence"/>
</dbReference>
<evidence type="ECO:0000313" key="3">
    <source>
        <dbReference type="Proteomes" id="UP001501747"/>
    </source>
</evidence>
<evidence type="ECO:0000313" key="2">
    <source>
        <dbReference type="EMBL" id="GAA3999462.1"/>
    </source>
</evidence>
<comment type="caution">
    <text evidence="2">The sequence shown here is derived from an EMBL/GenBank/DDBJ whole genome shotgun (WGS) entry which is preliminary data.</text>
</comment>
<evidence type="ECO:0000256" key="1">
    <source>
        <dbReference type="SAM" id="MobiDB-lite"/>
    </source>
</evidence>
<dbReference type="EMBL" id="BAABAL010000006">
    <property type="protein sequence ID" value="GAA3999462.1"/>
    <property type="molecule type" value="Genomic_DNA"/>
</dbReference>
<keyword evidence="3" id="KW-1185">Reference proteome</keyword>
<gene>
    <name evidence="2" type="ORF">GCM10022247_19690</name>
</gene>
<organism evidence="2 3">
    <name type="scientific">Allokutzneria multivorans</name>
    <dbReference type="NCBI Taxonomy" id="1142134"/>
    <lineage>
        <taxon>Bacteria</taxon>
        <taxon>Bacillati</taxon>
        <taxon>Actinomycetota</taxon>
        <taxon>Actinomycetes</taxon>
        <taxon>Pseudonocardiales</taxon>
        <taxon>Pseudonocardiaceae</taxon>
        <taxon>Allokutzneria</taxon>
    </lineage>
</organism>
<accession>A0ABP7RM50</accession>
<sequence>MSPGSPNLAALLLAQREGDQDGGPGSPDPRIAGVALNIHTRMYANRRRSIHTPRALRGSPPRPITKVPFDALRALNGSFSALNAPNDPFRA</sequence>